<proteinExistence type="predicted"/>
<name>A0AA35RI84_GEOBA</name>
<comment type="caution">
    <text evidence="1">The sequence shown here is derived from an EMBL/GenBank/DDBJ whole genome shotgun (WGS) entry which is preliminary data.</text>
</comment>
<evidence type="ECO:0000313" key="1">
    <source>
        <dbReference type="EMBL" id="CAI8011614.1"/>
    </source>
</evidence>
<reference evidence="1" key="1">
    <citation type="submission" date="2023-03" db="EMBL/GenBank/DDBJ databases">
        <authorList>
            <person name="Steffen K."/>
            <person name="Cardenas P."/>
        </authorList>
    </citation>
    <scope>NUCLEOTIDE SEQUENCE</scope>
</reference>
<accession>A0AA35RI84</accession>
<dbReference type="GO" id="GO:0009311">
    <property type="term" value="P:oligosaccharide metabolic process"/>
    <property type="evidence" value="ECO:0007669"/>
    <property type="project" value="InterPro"/>
</dbReference>
<sequence>MMMKGVGSGGEVKRRISRCFLPLQIHEKQPFTMDVGGEHHEVSYVPGESNTYVFGGNSNWRGPIWLCVNFLIIETLERYYYFYGDDLKVECPTGSGVQMNLLQVSHELCRRVNSLFVPSSESGRRPCHGADPRYASDPHWKDLVLFYEYFNGDSGKGCGASHQTGWTALIARCIDKVGEVESCKC</sequence>
<dbReference type="Gene3D" id="1.50.10.10">
    <property type="match status" value="1"/>
</dbReference>
<evidence type="ECO:0000313" key="2">
    <source>
        <dbReference type="Proteomes" id="UP001174909"/>
    </source>
</evidence>
<keyword evidence="2" id="KW-1185">Reference proteome</keyword>
<dbReference type="AlphaFoldDB" id="A0AA35RI84"/>
<dbReference type="InterPro" id="IPR012341">
    <property type="entry name" value="6hp_glycosidase-like_sf"/>
</dbReference>
<organism evidence="1 2">
    <name type="scientific">Geodia barretti</name>
    <name type="common">Barrett's horny sponge</name>
    <dbReference type="NCBI Taxonomy" id="519541"/>
    <lineage>
        <taxon>Eukaryota</taxon>
        <taxon>Metazoa</taxon>
        <taxon>Porifera</taxon>
        <taxon>Demospongiae</taxon>
        <taxon>Heteroscleromorpha</taxon>
        <taxon>Tetractinellida</taxon>
        <taxon>Astrophorina</taxon>
        <taxon>Geodiidae</taxon>
        <taxon>Geodia</taxon>
    </lineage>
</organism>
<dbReference type="EMBL" id="CASHTH010001114">
    <property type="protein sequence ID" value="CAI8011614.1"/>
    <property type="molecule type" value="Genomic_DNA"/>
</dbReference>
<dbReference type="GO" id="GO:0004573">
    <property type="term" value="F:Glc3Man9GlcNAc2 oligosaccharide glucosidase activity"/>
    <property type="evidence" value="ECO:0007669"/>
    <property type="project" value="InterPro"/>
</dbReference>
<gene>
    <name evidence="1" type="ORF">GBAR_LOCUS7474</name>
</gene>
<protein>
    <submittedName>
        <fullName evidence="1">Uncharacterized protein YMR196W</fullName>
    </submittedName>
</protein>
<dbReference type="InterPro" id="IPR004888">
    <property type="entry name" value="Glycoside_hydrolase_63"/>
</dbReference>
<dbReference type="Proteomes" id="UP001174909">
    <property type="component" value="Unassembled WGS sequence"/>
</dbReference>
<dbReference type="PANTHER" id="PTHR10412:SF10">
    <property type="entry name" value="GLYCOSYL HYDROLASE FAMILY 63 C-TERMINAL DOMAIN-CONTAINING PROTEIN"/>
    <property type="match status" value="1"/>
</dbReference>
<dbReference type="SUPFAM" id="SSF48208">
    <property type="entry name" value="Six-hairpin glycosidases"/>
    <property type="match status" value="1"/>
</dbReference>
<dbReference type="InterPro" id="IPR008928">
    <property type="entry name" value="6-hairpin_glycosidase_sf"/>
</dbReference>
<dbReference type="PANTHER" id="PTHR10412">
    <property type="entry name" value="MANNOSYL-OLIGOSACCHARIDE GLUCOSIDASE"/>
    <property type="match status" value="1"/>
</dbReference>